<sequence length="270" mass="29203">MPPLRVPCYKRLCLRAAVTPLQGAFAAVGLAALARGLAWSTSPTRGLAVAGHHCRWHDCGWLPLFLAFFVAKTQGREENMRGKPKLQPVNHDNIALGGPASSPPLDENVPSYTPNRYWSLFNDPGLSPLEGGAVQPTISPKAFFSLTQYVQALTGMVQSIIPLIPQASPLPRLTSQVVPSRTLPLASQPGLFQAHPVLPDHAPGLARIWYSRLKPLLVSSFDQLAKEFEFNFLVSVKPKPSAATLLGLSQRMRSPSPTSSHASPKKSGHT</sequence>
<feature type="transmembrane region" description="Helical" evidence="2">
    <location>
        <begin position="12"/>
        <end position="34"/>
    </location>
</feature>
<keyword evidence="2" id="KW-0472">Membrane</keyword>
<dbReference type="AlphaFoldDB" id="A0A427APP8"/>
<protein>
    <recommendedName>
        <fullName evidence="5">Retrotransposon gag domain-containing protein</fullName>
    </recommendedName>
</protein>
<keyword evidence="2" id="KW-1133">Transmembrane helix</keyword>
<proteinExistence type="predicted"/>
<name>A0A427APP8_ENSVE</name>
<accession>A0A427APP8</accession>
<keyword evidence="2" id="KW-0812">Transmembrane</keyword>
<evidence type="ECO:0000313" key="3">
    <source>
        <dbReference type="EMBL" id="RRT78210.1"/>
    </source>
</evidence>
<dbReference type="EMBL" id="AMZH03001735">
    <property type="protein sequence ID" value="RRT78210.1"/>
    <property type="molecule type" value="Genomic_DNA"/>
</dbReference>
<comment type="caution">
    <text evidence="3">The sequence shown here is derived from an EMBL/GenBank/DDBJ whole genome shotgun (WGS) entry which is preliminary data.</text>
</comment>
<evidence type="ECO:0000256" key="1">
    <source>
        <dbReference type="SAM" id="MobiDB-lite"/>
    </source>
</evidence>
<organism evidence="3 4">
    <name type="scientific">Ensete ventricosum</name>
    <name type="common">Abyssinian banana</name>
    <name type="synonym">Musa ensete</name>
    <dbReference type="NCBI Taxonomy" id="4639"/>
    <lineage>
        <taxon>Eukaryota</taxon>
        <taxon>Viridiplantae</taxon>
        <taxon>Streptophyta</taxon>
        <taxon>Embryophyta</taxon>
        <taxon>Tracheophyta</taxon>
        <taxon>Spermatophyta</taxon>
        <taxon>Magnoliopsida</taxon>
        <taxon>Liliopsida</taxon>
        <taxon>Zingiberales</taxon>
        <taxon>Musaceae</taxon>
        <taxon>Ensete</taxon>
    </lineage>
</organism>
<evidence type="ECO:0008006" key="5">
    <source>
        <dbReference type="Google" id="ProtNLM"/>
    </source>
</evidence>
<reference evidence="3 4" key="1">
    <citation type="journal article" date="2014" name="Agronomy (Basel)">
        <title>A Draft Genome Sequence for Ensete ventricosum, the Drought-Tolerant Tree Against Hunger.</title>
        <authorList>
            <person name="Harrison J."/>
            <person name="Moore K.A."/>
            <person name="Paszkiewicz K."/>
            <person name="Jones T."/>
            <person name="Grant M."/>
            <person name="Ambacheew D."/>
            <person name="Muzemil S."/>
            <person name="Studholme D.J."/>
        </authorList>
    </citation>
    <scope>NUCLEOTIDE SEQUENCE [LARGE SCALE GENOMIC DNA]</scope>
</reference>
<evidence type="ECO:0000256" key="2">
    <source>
        <dbReference type="SAM" id="Phobius"/>
    </source>
</evidence>
<evidence type="ECO:0000313" key="4">
    <source>
        <dbReference type="Proteomes" id="UP000287651"/>
    </source>
</evidence>
<dbReference type="Proteomes" id="UP000287651">
    <property type="component" value="Unassembled WGS sequence"/>
</dbReference>
<gene>
    <name evidence="3" type="ORF">B296_00019158</name>
</gene>
<feature type="region of interest" description="Disordered" evidence="1">
    <location>
        <begin position="248"/>
        <end position="270"/>
    </location>
</feature>
<feature type="compositionally biased region" description="Polar residues" evidence="1">
    <location>
        <begin position="251"/>
        <end position="262"/>
    </location>
</feature>